<dbReference type="VEuPathDB" id="AmoebaDB:EHI5A_175850"/>
<dbReference type="VEuPathDB" id="AmoebaDB:EHI7A_132050"/>
<keyword evidence="1" id="KW-0378">Hydrolase</keyword>
<dbReference type="GO" id="GO:0046474">
    <property type="term" value="P:glycerophospholipid biosynthetic process"/>
    <property type="evidence" value="ECO:0007669"/>
    <property type="project" value="TreeGrafter"/>
</dbReference>
<dbReference type="GO" id="GO:0016787">
    <property type="term" value="F:hydrolase activity"/>
    <property type="evidence" value="ECO:0007669"/>
    <property type="project" value="UniProtKB-KW"/>
</dbReference>
<dbReference type="VEuPathDB" id="AmoebaDB:EHI_041960"/>
<dbReference type="Proteomes" id="UP000078387">
    <property type="component" value="Unassembled WGS sequence"/>
</dbReference>
<dbReference type="PANTHER" id="PTHR14269">
    <property type="entry name" value="CDP-DIACYLGLYCEROL--GLYCEROL-3-PHOSPHATE 3-PHOSPHATIDYLTRANSFERASE-RELATED"/>
    <property type="match status" value="1"/>
</dbReference>
<dbReference type="InterPro" id="IPR006353">
    <property type="entry name" value="HAD-SF_hydro_IIA_CECR5"/>
</dbReference>
<dbReference type="InterPro" id="IPR023214">
    <property type="entry name" value="HAD_sf"/>
</dbReference>
<dbReference type="NCBIfam" id="TIGR01460">
    <property type="entry name" value="HAD-SF-IIA"/>
    <property type="match status" value="1"/>
</dbReference>
<dbReference type="AlphaFoldDB" id="A0A5K1UIV9"/>
<dbReference type="Pfam" id="PF13344">
    <property type="entry name" value="Hydrolase_6"/>
    <property type="match status" value="1"/>
</dbReference>
<dbReference type="InterPro" id="IPR050324">
    <property type="entry name" value="CDP-alcohol_PTase-I"/>
</dbReference>
<dbReference type="InterPro" id="IPR036412">
    <property type="entry name" value="HAD-like_sf"/>
</dbReference>
<protein>
    <submittedName>
        <fullName evidence="1">Haloacid dehalogenase-like hydrolase</fullName>
    </submittedName>
</protein>
<reference evidence="1 2" key="1">
    <citation type="submission" date="2016-05" db="EMBL/GenBank/DDBJ databases">
        <title>First whole genome sequencing of Entamoeba histolytica HM1:IMSS-clone-6.</title>
        <authorList>
            <person name="Mukherjee Avik.K."/>
            <person name="Izumyama S."/>
            <person name="Nakada-Tsukui K."/>
            <person name="Nozaki T."/>
        </authorList>
    </citation>
    <scope>NUCLEOTIDE SEQUENCE [LARGE SCALE GENOMIC DNA]</scope>
    <source>
        <strain evidence="1 2">HM1:IMSS clone 6</strain>
    </source>
</reference>
<comment type="caution">
    <text evidence="1">The sequence shown here is derived from an EMBL/GenBank/DDBJ whole genome shotgun (WGS) entry which is preliminary data.</text>
</comment>
<accession>A0A5K1UIV9</accession>
<dbReference type="SUPFAM" id="SSF56784">
    <property type="entry name" value="HAD-like"/>
    <property type="match status" value="1"/>
</dbReference>
<gene>
    <name evidence="1" type="ORF">CL6EHI_041960</name>
</gene>
<dbReference type="NCBIfam" id="TIGR01456">
    <property type="entry name" value="CECR5"/>
    <property type="match status" value="1"/>
</dbReference>
<dbReference type="EMBL" id="BDEQ01000001">
    <property type="protein sequence ID" value="GAT96260.1"/>
    <property type="molecule type" value="Genomic_DNA"/>
</dbReference>
<evidence type="ECO:0000313" key="2">
    <source>
        <dbReference type="Proteomes" id="UP000078387"/>
    </source>
</evidence>
<dbReference type="FunFam" id="3.40.50.1000:FF:000349">
    <property type="entry name" value="Haloacid dehalogenase family hydrolase, putative"/>
    <property type="match status" value="1"/>
</dbReference>
<dbReference type="PANTHER" id="PTHR14269:SF4">
    <property type="entry name" value="CAT EYE SYNDROME CRITICAL REGION PROTEIN 5"/>
    <property type="match status" value="1"/>
</dbReference>
<dbReference type="Gene3D" id="3.40.50.1000">
    <property type="entry name" value="HAD superfamily/HAD-like"/>
    <property type="match status" value="2"/>
</dbReference>
<dbReference type="GO" id="GO:0005739">
    <property type="term" value="C:mitochondrion"/>
    <property type="evidence" value="ECO:0007669"/>
    <property type="project" value="TreeGrafter"/>
</dbReference>
<evidence type="ECO:0000313" key="1">
    <source>
        <dbReference type="EMBL" id="GAT96260.1"/>
    </source>
</evidence>
<dbReference type="VEuPathDB" id="AmoebaDB:KM1_219760"/>
<dbReference type="InterPro" id="IPR006357">
    <property type="entry name" value="HAD-SF_hydro_IIA"/>
</dbReference>
<organism evidence="1 2">
    <name type="scientific">Entamoeba histolytica</name>
    <dbReference type="NCBI Taxonomy" id="5759"/>
    <lineage>
        <taxon>Eukaryota</taxon>
        <taxon>Amoebozoa</taxon>
        <taxon>Evosea</taxon>
        <taxon>Archamoebae</taxon>
        <taxon>Mastigamoebida</taxon>
        <taxon>Entamoebidae</taxon>
        <taxon>Entamoeba</taxon>
    </lineage>
</organism>
<dbReference type="OMA" id="HDKRMLV"/>
<name>A0A5K1UIV9_ENTHI</name>
<sequence length="326" mass="36432">MKPFGCIIDIDGVLIRDGCKIEGADKGIELLEEHKVPYCLLTNGHGNAQYKADIVNKALGTHVTPEQIILAVSPLKDLVNDFEDKPVLIIGKEMEMDTVRSFGFKHPIYYEDYATLNPAQFPDRYQAVHSYSIHSELDEHTQIAAIFIAHTPLNWGEAIQIICDVLRSKDGSLASIIDNNIILTQRIPIYLCNPDFDYAGKFSLPRMTVGAFGTCLNTIWKSITNQDLNIQFMGKPYRLSYKMAENVILKYNNNITLFYGIGDNPISDIRGANSMKTESPYNYTSVLVESGCGNEESLKKDPPDIVSSNFLMAVKKILKINGISIN</sequence>
<dbReference type="Pfam" id="PF13242">
    <property type="entry name" value="Hydrolase_like"/>
    <property type="match status" value="1"/>
</dbReference>
<proteinExistence type="predicted"/>
<dbReference type="VEuPathDB" id="AmoebaDB:EHI8A_145110"/>